<accession>A0ABY9JN37</accession>
<protein>
    <submittedName>
        <fullName evidence="1">Uncharacterized protein</fullName>
    </submittedName>
</protein>
<evidence type="ECO:0000313" key="1">
    <source>
        <dbReference type="EMBL" id="WLQ69138.1"/>
    </source>
</evidence>
<reference evidence="1 2" key="1">
    <citation type="submission" date="2023-03" db="EMBL/GenBank/DDBJ databases">
        <title>Isolation and description of six Streptomyces strains from soil environments, able to metabolize different microbial glucans.</title>
        <authorList>
            <person name="Widen T."/>
            <person name="Larsbrink J."/>
        </authorList>
    </citation>
    <scope>NUCLEOTIDE SEQUENCE [LARGE SCALE GENOMIC DNA]</scope>
    <source>
        <strain evidence="1 2">Alt3</strain>
    </source>
</reference>
<evidence type="ECO:0000313" key="2">
    <source>
        <dbReference type="Proteomes" id="UP001224433"/>
    </source>
</evidence>
<sequence length="26" mass="3068">MDHRLVEGLWAHDDSRIDVRSAYRVA</sequence>
<proteinExistence type="predicted"/>
<dbReference type="Proteomes" id="UP001224433">
    <property type="component" value="Chromosome"/>
</dbReference>
<organism evidence="1 2">
    <name type="scientific">Streptomyces glycanivorans</name>
    <dbReference type="NCBI Taxonomy" id="3033808"/>
    <lineage>
        <taxon>Bacteria</taxon>
        <taxon>Bacillati</taxon>
        <taxon>Actinomycetota</taxon>
        <taxon>Actinomycetes</taxon>
        <taxon>Kitasatosporales</taxon>
        <taxon>Streptomycetaceae</taxon>
        <taxon>Streptomyces</taxon>
    </lineage>
</organism>
<keyword evidence="2" id="KW-1185">Reference proteome</keyword>
<name>A0ABY9JN37_9ACTN</name>
<gene>
    <name evidence="1" type="ORF">P8A20_35065</name>
</gene>
<dbReference type="EMBL" id="CP120983">
    <property type="protein sequence ID" value="WLQ69138.1"/>
    <property type="molecule type" value="Genomic_DNA"/>
</dbReference>